<comment type="similarity">
    <text evidence="1">Belongs to the DnaB/DnaD family.</text>
</comment>
<dbReference type="EMBL" id="JBJHZZ010000012">
    <property type="protein sequence ID" value="MFL0248106.1"/>
    <property type="molecule type" value="Genomic_DNA"/>
</dbReference>
<dbReference type="Proteomes" id="UP001623591">
    <property type="component" value="Unassembled WGS sequence"/>
</dbReference>
<keyword evidence="5" id="KW-1185">Reference proteome</keyword>
<sequence>MAKYRQLQTCFWKDSFVTELTPEEKFFYMYLMTNDNTTQCGIYTFIIKFAEVETGYNRETIEKLLNRFIEYGKIKYCSETKEIMVVNWLRHNFIGSKPVISCINRELKQVKQTAFITELYNICKNNNYPVETIFNGIDIVSIGYTSHSEEEKILLREEEEIEKEEKEEVEEKIKAAAVALNGDLNNNFKKVINAFNNNIHLITPMEYEKLFDWCKDMDFEVVIAAIEEAVKHNARTMAYIERVLNSWLEKGYSTMQGVNAYKRDFKNKKELSKENRSIPNAKAYELIE</sequence>
<dbReference type="NCBIfam" id="TIGR01446">
    <property type="entry name" value="DnaD_dom"/>
    <property type="match status" value="1"/>
</dbReference>
<protein>
    <submittedName>
        <fullName evidence="4">DnaD domain-containing protein</fullName>
    </submittedName>
</protein>
<feature type="domain" description="DnaB/C C-terminal" evidence="3">
    <location>
        <begin position="193"/>
        <end position="261"/>
    </location>
</feature>
<dbReference type="Pfam" id="PF07261">
    <property type="entry name" value="DnaB_2"/>
    <property type="match status" value="1"/>
</dbReference>
<feature type="coiled-coil region" evidence="2">
    <location>
        <begin position="147"/>
        <end position="179"/>
    </location>
</feature>
<accession>A0ABW8T6A4</accession>
<evidence type="ECO:0000256" key="2">
    <source>
        <dbReference type="SAM" id="Coils"/>
    </source>
</evidence>
<evidence type="ECO:0000313" key="5">
    <source>
        <dbReference type="Proteomes" id="UP001623591"/>
    </source>
</evidence>
<dbReference type="PANTHER" id="PTHR37293:SF5">
    <property type="entry name" value="DNA REPLICATION PROTEIN"/>
    <property type="match status" value="1"/>
</dbReference>
<evidence type="ECO:0000313" key="4">
    <source>
        <dbReference type="EMBL" id="MFL0248106.1"/>
    </source>
</evidence>
<dbReference type="SUPFAM" id="SSF158499">
    <property type="entry name" value="DnaD domain-like"/>
    <property type="match status" value="1"/>
</dbReference>
<dbReference type="InterPro" id="IPR006343">
    <property type="entry name" value="DnaB/C_C"/>
</dbReference>
<name>A0ABW8T6A4_9CLOT</name>
<evidence type="ECO:0000259" key="3">
    <source>
        <dbReference type="Pfam" id="PF07261"/>
    </source>
</evidence>
<dbReference type="Gene3D" id="1.10.10.630">
    <property type="entry name" value="DnaD domain-like"/>
    <property type="match status" value="1"/>
</dbReference>
<evidence type="ECO:0000256" key="1">
    <source>
        <dbReference type="ARBA" id="ARBA00093462"/>
    </source>
</evidence>
<dbReference type="PANTHER" id="PTHR37293">
    <property type="entry name" value="PHAGE REPLICATION PROTEIN-RELATED"/>
    <property type="match status" value="1"/>
</dbReference>
<comment type="caution">
    <text evidence="4">The sequence shown here is derived from an EMBL/GenBank/DDBJ whole genome shotgun (WGS) entry which is preliminary data.</text>
</comment>
<keyword evidence="2" id="KW-0175">Coiled coil</keyword>
<dbReference type="InterPro" id="IPR034829">
    <property type="entry name" value="DnaD-like_sf"/>
</dbReference>
<dbReference type="InterPro" id="IPR053162">
    <property type="entry name" value="DnaD"/>
</dbReference>
<gene>
    <name evidence="4" type="ORF">ACJDUG_14155</name>
</gene>
<dbReference type="RefSeq" id="WP_406770537.1">
    <property type="nucleotide sequence ID" value="NZ_JBJHZZ010000012.1"/>
</dbReference>
<reference evidence="4 5" key="1">
    <citation type="submission" date="2024-11" db="EMBL/GenBank/DDBJ databases">
        <authorList>
            <person name="Heng Y.C."/>
            <person name="Lim A.C.H."/>
            <person name="Lee J.K.Y."/>
            <person name="Kittelmann S."/>
        </authorList>
    </citation>
    <scope>NUCLEOTIDE SEQUENCE [LARGE SCALE GENOMIC DNA]</scope>
    <source>
        <strain evidence="4 5">WILCCON 0185</strain>
    </source>
</reference>
<proteinExistence type="inferred from homology"/>
<organism evidence="4 5">
    <name type="scientific">Candidatus Clostridium stratigraminis</name>
    <dbReference type="NCBI Taxonomy" id="3381661"/>
    <lineage>
        <taxon>Bacteria</taxon>
        <taxon>Bacillati</taxon>
        <taxon>Bacillota</taxon>
        <taxon>Clostridia</taxon>
        <taxon>Eubacteriales</taxon>
        <taxon>Clostridiaceae</taxon>
        <taxon>Clostridium</taxon>
    </lineage>
</organism>